<protein>
    <submittedName>
        <fullName evidence="1">Uncharacterized protein</fullName>
    </submittedName>
</protein>
<comment type="caution">
    <text evidence="1">The sequence shown here is derived from an EMBL/GenBank/DDBJ whole genome shotgun (WGS) entry which is preliminary data.</text>
</comment>
<evidence type="ECO:0000313" key="2">
    <source>
        <dbReference type="Proteomes" id="UP000317291"/>
    </source>
</evidence>
<reference evidence="1 2" key="1">
    <citation type="submission" date="2019-06" db="EMBL/GenBank/DDBJ databases">
        <title>Tsukamurella conjunctivitidis sp. nov., Tsukamurella assacharolytica sp. nov. and Tsukamurella sputae sp. nov. isolated from patients with conjunctivitis, bacteraemia (lymphoma) and respiratory infection (sputum) in Hong Kong.</title>
        <authorList>
            <person name="Teng J.L.L."/>
            <person name="Lee H.H."/>
            <person name="Fong J.Y.H."/>
            <person name="Fok K.M.N."/>
            <person name="Lau S.K.P."/>
            <person name="Woo P.C.Y."/>
        </authorList>
    </citation>
    <scope>NUCLEOTIDE SEQUENCE [LARGE SCALE GENOMIC DNA]</scope>
    <source>
        <strain evidence="1 2">HKU71</strain>
    </source>
</reference>
<organism evidence="1 2">
    <name type="scientific">Tsukamurella asaccharolytica</name>
    <dbReference type="NCBI Taxonomy" id="2592067"/>
    <lineage>
        <taxon>Bacteria</taxon>
        <taxon>Bacillati</taxon>
        <taxon>Actinomycetota</taxon>
        <taxon>Actinomycetes</taxon>
        <taxon>Mycobacteriales</taxon>
        <taxon>Tsukamurellaceae</taxon>
        <taxon>Tsukamurella</taxon>
    </lineage>
</organism>
<accession>A0A5C5RED1</accession>
<dbReference type="RefSeq" id="WP_146560012.1">
    <property type="nucleotide sequence ID" value="NZ_VIGW01000002.1"/>
</dbReference>
<evidence type="ECO:0000313" key="1">
    <source>
        <dbReference type="EMBL" id="TWS20793.1"/>
    </source>
</evidence>
<sequence>MSVALTGFGGSPMVVSATVRGRTVMSIWSPLRVCRVANCTGGAGAGGGAMTSMNSAISVAPRARTMSWRSSSAGTATMSCALLPAMGLRRAPSRMLSAVVMARRAVRLVTDAVMAGHNFRSE</sequence>
<dbReference type="EMBL" id="VIGW01000002">
    <property type="protein sequence ID" value="TWS20793.1"/>
    <property type="molecule type" value="Genomic_DNA"/>
</dbReference>
<gene>
    <name evidence="1" type="ORF">FK529_05580</name>
</gene>
<dbReference type="AlphaFoldDB" id="A0A5C5RED1"/>
<name>A0A5C5RED1_9ACTN</name>
<keyword evidence="2" id="KW-1185">Reference proteome</keyword>
<dbReference type="Proteomes" id="UP000317291">
    <property type="component" value="Unassembled WGS sequence"/>
</dbReference>
<proteinExistence type="predicted"/>